<dbReference type="STRING" id="447.Lboz_2807"/>
<evidence type="ECO:0000256" key="4">
    <source>
        <dbReference type="ARBA" id="ARBA00022475"/>
    </source>
</evidence>
<proteinExistence type="inferred from homology"/>
<evidence type="ECO:0000256" key="2">
    <source>
        <dbReference type="ARBA" id="ARBA00004651"/>
    </source>
</evidence>
<keyword evidence="10 13" id="KW-1133">Transmembrane helix</keyword>
<feature type="transmembrane region" description="Helical" evidence="13">
    <location>
        <begin position="96"/>
        <end position="116"/>
    </location>
</feature>
<evidence type="ECO:0000313" key="16">
    <source>
        <dbReference type="Proteomes" id="UP000054695"/>
    </source>
</evidence>
<comment type="similarity">
    <text evidence="3">Belongs to the peptidase M50B family.</text>
</comment>
<dbReference type="GO" id="GO:0008237">
    <property type="term" value="F:metallopeptidase activity"/>
    <property type="evidence" value="ECO:0007669"/>
    <property type="project" value="UniProtKB-KW"/>
</dbReference>
<dbReference type="OrthoDB" id="9800627at2"/>
<keyword evidence="11" id="KW-0482">Metalloprotease</keyword>
<keyword evidence="5" id="KW-0645">Protease</keyword>
<dbReference type="RefSeq" id="WP_058460395.1">
    <property type="nucleotide sequence ID" value="NZ_CAAAIY010000002.1"/>
</dbReference>
<dbReference type="Proteomes" id="UP000054695">
    <property type="component" value="Unassembled WGS sequence"/>
</dbReference>
<evidence type="ECO:0000256" key="1">
    <source>
        <dbReference type="ARBA" id="ARBA00001947"/>
    </source>
</evidence>
<dbReference type="PATRIC" id="fig|447.4.peg.2988"/>
<feature type="transmembrane region" description="Helical" evidence="13">
    <location>
        <begin position="184"/>
        <end position="217"/>
    </location>
</feature>
<dbReference type="GO" id="GO:0005886">
    <property type="term" value="C:plasma membrane"/>
    <property type="evidence" value="ECO:0007669"/>
    <property type="project" value="UniProtKB-SubCell"/>
</dbReference>
<dbReference type="InterPro" id="IPR008915">
    <property type="entry name" value="Peptidase_M50"/>
</dbReference>
<evidence type="ECO:0000256" key="6">
    <source>
        <dbReference type="ARBA" id="ARBA00022692"/>
    </source>
</evidence>
<comment type="caution">
    <text evidence="15">The sequence shown here is derived from an EMBL/GenBank/DDBJ whole genome shotgun (WGS) entry which is preliminary data.</text>
</comment>
<name>A0A0W0RJJ1_LEGBO</name>
<sequence>MIEFTLIQKICIWAIPILLAITLHEAAHAFVAYRCGDTTAKMFGRLSLNPLRHVDPIGTVAMPLLIGVLTQFNFVFGYAKPVPINGSQFRHPRRDMILVTLAGPFANLFMAFLWAACDKLALILNPRASMAVLFLYATSQAGIFINLILAALNLLPIPPLDGSRVVSSLLPPKQAMAYAKIEPYGFFILILLVFTGVLGMILTPIINLGLIALSAIFKI</sequence>
<dbReference type="GO" id="GO:0046872">
    <property type="term" value="F:metal ion binding"/>
    <property type="evidence" value="ECO:0007669"/>
    <property type="project" value="UniProtKB-KW"/>
</dbReference>
<comment type="cofactor">
    <cofactor evidence="1">
        <name>Zn(2+)</name>
        <dbReference type="ChEBI" id="CHEBI:29105"/>
    </cofactor>
</comment>
<accession>A0A0W0RJJ1</accession>
<evidence type="ECO:0000259" key="14">
    <source>
        <dbReference type="Pfam" id="PF02163"/>
    </source>
</evidence>
<dbReference type="PANTHER" id="PTHR35864:SF1">
    <property type="entry name" value="ZINC METALLOPROTEASE YWHC-RELATED"/>
    <property type="match status" value="1"/>
</dbReference>
<comment type="subcellular location">
    <subcellularLocation>
        <location evidence="2">Cell membrane</location>
        <topology evidence="2">Multi-pass membrane protein</topology>
    </subcellularLocation>
</comment>
<evidence type="ECO:0000256" key="13">
    <source>
        <dbReference type="SAM" id="Phobius"/>
    </source>
</evidence>
<organism evidence="15 16">
    <name type="scientific">Legionella bozemanae</name>
    <name type="common">Fluoribacter bozemanae</name>
    <dbReference type="NCBI Taxonomy" id="447"/>
    <lineage>
        <taxon>Bacteria</taxon>
        <taxon>Pseudomonadati</taxon>
        <taxon>Pseudomonadota</taxon>
        <taxon>Gammaproteobacteria</taxon>
        <taxon>Legionellales</taxon>
        <taxon>Legionellaceae</taxon>
        <taxon>Legionella</taxon>
    </lineage>
</organism>
<keyword evidence="4" id="KW-1003">Cell membrane</keyword>
<evidence type="ECO:0000256" key="12">
    <source>
        <dbReference type="ARBA" id="ARBA00023136"/>
    </source>
</evidence>
<evidence type="ECO:0000256" key="9">
    <source>
        <dbReference type="ARBA" id="ARBA00022833"/>
    </source>
</evidence>
<dbReference type="AlphaFoldDB" id="A0A0W0RJJ1"/>
<keyword evidence="7" id="KW-0479">Metal-binding</keyword>
<feature type="transmembrane region" description="Helical" evidence="13">
    <location>
        <begin position="12"/>
        <end position="33"/>
    </location>
</feature>
<evidence type="ECO:0000256" key="5">
    <source>
        <dbReference type="ARBA" id="ARBA00022670"/>
    </source>
</evidence>
<keyword evidence="16" id="KW-1185">Reference proteome</keyword>
<keyword evidence="9" id="KW-0862">Zinc</keyword>
<feature type="transmembrane region" description="Helical" evidence="13">
    <location>
        <begin position="54"/>
        <end position="76"/>
    </location>
</feature>
<evidence type="ECO:0000256" key="10">
    <source>
        <dbReference type="ARBA" id="ARBA00022989"/>
    </source>
</evidence>
<evidence type="ECO:0000256" key="3">
    <source>
        <dbReference type="ARBA" id="ARBA00007931"/>
    </source>
</evidence>
<dbReference type="Pfam" id="PF02163">
    <property type="entry name" value="Peptidase_M50"/>
    <property type="match status" value="1"/>
</dbReference>
<keyword evidence="12 13" id="KW-0472">Membrane</keyword>
<reference evidence="15 16" key="1">
    <citation type="submission" date="2015-11" db="EMBL/GenBank/DDBJ databases">
        <title>Genomic analysis of 38 Legionella species identifies large and diverse effector repertoires.</title>
        <authorList>
            <person name="Burstein D."/>
            <person name="Amaro F."/>
            <person name="Zusman T."/>
            <person name="Lifshitz Z."/>
            <person name="Cohen O."/>
            <person name="Gilbert J.A."/>
            <person name="Pupko T."/>
            <person name="Shuman H.A."/>
            <person name="Segal G."/>
        </authorList>
    </citation>
    <scope>NUCLEOTIDE SEQUENCE [LARGE SCALE GENOMIC DNA]</scope>
    <source>
        <strain evidence="15 16">WIGA</strain>
    </source>
</reference>
<gene>
    <name evidence="15" type="ORF">Lboz_2807</name>
</gene>
<dbReference type="InterPro" id="IPR044537">
    <property type="entry name" value="Rip2-like"/>
</dbReference>
<keyword evidence="6 13" id="KW-0812">Transmembrane</keyword>
<feature type="domain" description="Peptidase M50" evidence="14">
    <location>
        <begin position="135"/>
        <end position="192"/>
    </location>
</feature>
<dbReference type="PANTHER" id="PTHR35864">
    <property type="entry name" value="ZINC METALLOPROTEASE MJ0611-RELATED"/>
    <property type="match status" value="1"/>
</dbReference>
<dbReference type="EMBL" id="LNXU01000032">
    <property type="protein sequence ID" value="KTC71230.1"/>
    <property type="molecule type" value="Genomic_DNA"/>
</dbReference>
<dbReference type="CDD" id="cd06158">
    <property type="entry name" value="S2P-M50_like_1"/>
    <property type="match status" value="1"/>
</dbReference>
<dbReference type="GO" id="GO:0006508">
    <property type="term" value="P:proteolysis"/>
    <property type="evidence" value="ECO:0007669"/>
    <property type="project" value="UniProtKB-KW"/>
</dbReference>
<feature type="transmembrane region" description="Helical" evidence="13">
    <location>
        <begin position="128"/>
        <end position="152"/>
    </location>
</feature>
<evidence type="ECO:0000256" key="8">
    <source>
        <dbReference type="ARBA" id="ARBA00022801"/>
    </source>
</evidence>
<protein>
    <submittedName>
        <fullName evidence="15">Transmembrane protein</fullName>
    </submittedName>
</protein>
<evidence type="ECO:0000313" key="15">
    <source>
        <dbReference type="EMBL" id="KTC71230.1"/>
    </source>
</evidence>
<dbReference type="InterPro" id="IPR052348">
    <property type="entry name" value="Metallopeptidase_M50B"/>
</dbReference>
<keyword evidence="8" id="KW-0378">Hydrolase</keyword>
<evidence type="ECO:0000256" key="11">
    <source>
        <dbReference type="ARBA" id="ARBA00023049"/>
    </source>
</evidence>
<evidence type="ECO:0000256" key="7">
    <source>
        <dbReference type="ARBA" id="ARBA00022723"/>
    </source>
</evidence>